<sequence length="157" mass="16738">MEQAAKLHLSLSLAPAAGRRDQPPDEVVAPTAFVDGKKVRLFPCLFYDKKFLKYQALGGHQNAHKKERTTAGWNPYLYSGGFAGASGRAAVTIASHAGVKVEGPDGGSPPLYAGHGGTGTVEMVNWRRTSRISSPPETENTAPSSSGEALDLELRLY</sequence>
<dbReference type="EMBL" id="OZ075118">
    <property type="protein sequence ID" value="CAL5091401.1"/>
    <property type="molecule type" value="Genomic_DNA"/>
</dbReference>
<evidence type="ECO:0000313" key="3">
    <source>
        <dbReference type="Proteomes" id="UP001497457"/>
    </source>
</evidence>
<accession>A0ABC9GDJ7</accession>
<gene>
    <name evidence="2" type="ORF">URODEC1_LOCUS114356</name>
</gene>
<organism evidence="2 3">
    <name type="scientific">Urochloa decumbens</name>
    <dbReference type="NCBI Taxonomy" id="240449"/>
    <lineage>
        <taxon>Eukaryota</taxon>
        <taxon>Viridiplantae</taxon>
        <taxon>Streptophyta</taxon>
        <taxon>Embryophyta</taxon>
        <taxon>Tracheophyta</taxon>
        <taxon>Spermatophyta</taxon>
        <taxon>Magnoliopsida</taxon>
        <taxon>Liliopsida</taxon>
        <taxon>Poales</taxon>
        <taxon>Poaceae</taxon>
        <taxon>PACMAD clade</taxon>
        <taxon>Panicoideae</taxon>
        <taxon>Panicodae</taxon>
        <taxon>Paniceae</taxon>
        <taxon>Melinidinae</taxon>
        <taxon>Urochloa</taxon>
    </lineage>
</organism>
<dbReference type="AlphaFoldDB" id="A0ABC9GDJ7"/>
<name>A0ABC9GDJ7_9POAL</name>
<feature type="region of interest" description="Disordered" evidence="1">
    <location>
        <begin position="131"/>
        <end position="150"/>
    </location>
</feature>
<dbReference type="PANTHER" id="PTHR45730:SF108">
    <property type="entry name" value="PROTEIN LATE FLOWERING"/>
    <property type="match status" value="1"/>
</dbReference>
<proteinExistence type="predicted"/>
<keyword evidence="3" id="KW-1185">Reference proteome</keyword>
<evidence type="ECO:0008006" key="4">
    <source>
        <dbReference type="Google" id="ProtNLM"/>
    </source>
</evidence>
<evidence type="ECO:0000256" key="1">
    <source>
        <dbReference type="SAM" id="MobiDB-lite"/>
    </source>
</evidence>
<protein>
    <recommendedName>
        <fullName evidence="4">C2H2-type domain-containing protein</fullName>
    </recommendedName>
</protein>
<feature type="compositionally biased region" description="Polar residues" evidence="1">
    <location>
        <begin position="131"/>
        <end position="147"/>
    </location>
</feature>
<evidence type="ECO:0000313" key="2">
    <source>
        <dbReference type="EMBL" id="CAL5091401.1"/>
    </source>
</evidence>
<dbReference type="Proteomes" id="UP001497457">
    <property type="component" value="Chromosome 8b"/>
</dbReference>
<reference evidence="2 3" key="2">
    <citation type="submission" date="2024-10" db="EMBL/GenBank/DDBJ databases">
        <authorList>
            <person name="Ryan C."/>
        </authorList>
    </citation>
    <scope>NUCLEOTIDE SEQUENCE [LARGE SCALE GENOMIC DNA]</scope>
</reference>
<dbReference type="InterPro" id="IPR045320">
    <property type="entry name" value="JAGGED/SL1-like"/>
</dbReference>
<dbReference type="PANTHER" id="PTHR45730">
    <property type="entry name" value="ZINC FINGER PROTEIN JAGGED"/>
    <property type="match status" value="1"/>
</dbReference>
<reference evidence="3" key="1">
    <citation type="submission" date="2024-06" db="EMBL/GenBank/DDBJ databases">
        <authorList>
            <person name="Ryan C."/>
        </authorList>
    </citation>
    <scope>NUCLEOTIDE SEQUENCE [LARGE SCALE GENOMIC DNA]</scope>
</reference>